<reference evidence="2" key="1">
    <citation type="journal article" date="2019" name="Int. J. Syst. Evol. Microbiol.">
        <title>The Global Catalogue of Microorganisms (GCM) 10K type strain sequencing project: providing services to taxonomists for standard genome sequencing and annotation.</title>
        <authorList>
            <consortium name="The Broad Institute Genomics Platform"/>
            <consortium name="The Broad Institute Genome Sequencing Center for Infectious Disease"/>
            <person name="Wu L."/>
            <person name="Ma J."/>
        </authorList>
    </citation>
    <scope>NUCLEOTIDE SEQUENCE [LARGE SCALE GENOMIC DNA]</scope>
    <source>
        <strain evidence="2">CCUG 49339</strain>
    </source>
</reference>
<accession>A0ABW4LTK1</accession>
<proteinExistence type="predicted"/>
<dbReference type="Pfam" id="PF13060">
    <property type="entry name" value="DUF3921"/>
    <property type="match status" value="1"/>
</dbReference>
<sequence length="62" mass="7045">MHCDQLDFNRIFRALKDTYTTLGAESASSQELTGMSEAQENYLHALSHATLIDPKLLKYIQD</sequence>
<dbReference type="EMBL" id="JBHUEM010000045">
    <property type="protein sequence ID" value="MFD1738470.1"/>
    <property type="molecule type" value="Genomic_DNA"/>
</dbReference>
<name>A0ABW4LTK1_9BACI</name>
<comment type="caution">
    <text evidence="1">The sequence shown here is derived from an EMBL/GenBank/DDBJ whole genome shotgun (WGS) entry which is preliminary data.</text>
</comment>
<protein>
    <submittedName>
        <fullName evidence="1">DUF3921 family protein</fullName>
    </submittedName>
</protein>
<dbReference type="InterPro" id="IPR025036">
    <property type="entry name" value="DUF3921"/>
</dbReference>
<dbReference type="Proteomes" id="UP001597214">
    <property type="component" value="Unassembled WGS sequence"/>
</dbReference>
<evidence type="ECO:0000313" key="2">
    <source>
        <dbReference type="Proteomes" id="UP001597214"/>
    </source>
</evidence>
<dbReference type="RefSeq" id="WP_377929676.1">
    <property type="nucleotide sequence ID" value="NZ_JBHUEM010000045.1"/>
</dbReference>
<keyword evidence="2" id="KW-1185">Reference proteome</keyword>
<organism evidence="1 2">
    <name type="scientific">Bacillus salitolerans</name>
    <dbReference type="NCBI Taxonomy" id="1437434"/>
    <lineage>
        <taxon>Bacteria</taxon>
        <taxon>Bacillati</taxon>
        <taxon>Bacillota</taxon>
        <taxon>Bacilli</taxon>
        <taxon>Bacillales</taxon>
        <taxon>Bacillaceae</taxon>
        <taxon>Bacillus</taxon>
    </lineage>
</organism>
<gene>
    <name evidence="1" type="ORF">ACFSCX_18265</name>
</gene>
<evidence type="ECO:0000313" key="1">
    <source>
        <dbReference type="EMBL" id="MFD1738470.1"/>
    </source>
</evidence>